<organism evidence="2 3">
    <name type="scientific">Drosophila rubida</name>
    <dbReference type="NCBI Taxonomy" id="30044"/>
    <lineage>
        <taxon>Eukaryota</taxon>
        <taxon>Metazoa</taxon>
        <taxon>Ecdysozoa</taxon>
        <taxon>Arthropoda</taxon>
        <taxon>Hexapoda</taxon>
        <taxon>Insecta</taxon>
        <taxon>Pterygota</taxon>
        <taxon>Neoptera</taxon>
        <taxon>Endopterygota</taxon>
        <taxon>Diptera</taxon>
        <taxon>Brachycera</taxon>
        <taxon>Muscomorpha</taxon>
        <taxon>Ephydroidea</taxon>
        <taxon>Drosophilidae</taxon>
        <taxon>Drosophila</taxon>
    </lineage>
</organism>
<feature type="region of interest" description="Disordered" evidence="1">
    <location>
        <begin position="376"/>
        <end position="397"/>
    </location>
</feature>
<sequence>MQTEHWGVVPNDDDSGALPSDKYVATGVKKPKLDEIRQRGEQLPSDMQHTVELKSSVVTQTIEVMKQTEMLQSLIDTYSTKNASLEIFSNYELCINNYFLQGSSNYLLNPCQMIPEVDFPPENAADLVSEQKFQKPIWFIPTVDTAYSRGDPQSYPELSSNTCRHALRKAMCGLLRLAGFTDSSETAVVLLTDAAEEFLRSFVQEYRGFYDIEPKLEKSTMLRLQPLEQAYFSMTGTSLTQVHNYYKHKVISRNRTEIAEFNSVLQEYDKLMKESQSSMQKQQQLQQHHQQHNNHHEFNGHDFLNMLEMQPGGVSGEDGNNSTTGSNSMGNIMGEMLQELGGSTNSSISMSNVSSSQQQMISSNALYGLLEGQITNNNSTSTSNVAASSGYQGNFDT</sequence>
<evidence type="ECO:0000256" key="1">
    <source>
        <dbReference type="SAM" id="MobiDB-lite"/>
    </source>
</evidence>
<dbReference type="AlphaFoldDB" id="A0AAD4KA61"/>
<protein>
    <recommendedName>
        <fullName evidence="4">STAGA complex 65 subunit gamma</fullName>
    </recommendedName>
</protein>
<name>A0AAD4KA61_9MUSC</name>
<reference evidence="2" key="1">
    <citation type="journal article" date="2021" name="Mol. Ecol. Resour.">
        <title>Phylogenomic analyses of the genus Drosophila reveals genomic signals of climate adaptation.</title>
        <authorList>
            <person name="Li F."/>
            <person name="Rane R.V."/>
            <person name="Luria V."/>
            <person name="Xiong Z."/>
            <person name="Chen J."/>
            <person name="Li Z."/>
            <person name="Catullo R.A."/>
            <person name="Griffin P.C."/>
            <person name="Schiffer M."/>
            <person name="Pearce S."/>
            <person name="Lee S.F."/>
            <person name="McElroy K."/>
            <person name="Stocker A."/>
            <person name="Shirriffs J."/>
            <person name="Cockerell F."/>
            <person name="Coppin C."/>
            <person name="Sgro C.M."/>
            <person name="Karger A."/>
            <person name="Cain J.W."/>
            <person name="Weber J.A."/>
            <person name="Santpere G."/>
            <person name="Kirschner M.W."/>
            <person name="Hoffmann A.A."/>
            <person name="Oakeshott J.G."/>
            <person name="Zhang G."/>
        </authorList>
    </citation>
    <scope>NUCLEOTIDE SEQUENCE</scope>
    <source>
        <strain evidence="2">BGI-SZ-2011g</strain>
    </source>
</reference>
<dbReference type="GO" id="GO:0003713">
    <property type="term" value="F:transcription coactivator activity"/>
    <property type="evidence" value="ECO:0007669"/>
    <property type="project" value="TreeGrafter"/>
</dbReference>
<evidence type="ECO:0000313" key="3">
    <source>
        <dbReference type="Proteomes" id="UP001200034"/>
    </source>
</evidence>
<comment type="caution">
    <text evidence="2">The sequence shown here is derived from an EMBL/GenBank/DDBJ whole genome shotgun (WGS) entry which is preliminary data.</text>
</comment>
<accession>A0AAD4KA61</accession>
<keyword evidence="3" id="KW-1185">Reference proteome</keyword>
<feature type="region of interest" description="Disordered" evidence="1">
    <location>
        <begin position="273"/>
        <end position="331"/>
    </location>
</feature>
<feature type="compositionally biased region" description="Polar residues" evidence="1">
    <location>
        <begin position="385"/>
        <end position="397"/>
    </location>
</feature>
<proteinExistence type="predicted"/>
<dbReference type="PANTHER" id="PTHR28598:SF1">
    <property type="entry name" value="STAGA COMPLEX 65 SUBUNIT GAMMA"/>
    <property type="match status" value="1"/>
</dbReference>
<feature type="region of interest" description="Disordered" evidence="1">
    <location>
        <begin position="1"/>
        <end position="22"/>
    </location>
</feature>
<dbReference type="InterPro" id="IPR039460">
    <property type="entry name" value="SUPT7L/Spt7"/>
</dbReference>
<dbReference type="GO" id="GO:0000124">
    <property type="term" value="C:SAGA complex"/>
    <property type="evidence" value="ECO:0007669"/>
    <property type="project" value="InterPro"/>
</dbReference>
<gene>
    <name evidence="2" type="ORF">KR093_004654</name>
</gene>
<evidence type="ECO:0008006" key="4">
    <source>
        <dbReference type="Google" id="ProtNLM"/>
    </source>
</evidence>
<dbReference type="PANTHER" id="PTHR28598">
    <property type="entry name" value="STAGA COMPLEX 65 SUBUNIT GAMMA"/>
    <property type="match status" value="1"/>
</dbReference>
<feature type="compositionally biased region" description="Low complexity" evidence="1">
    <location>
        <begin position="317"/>
        <end position="331"/>
    </location>
</feature>
<dbReference type="Proteomes" id="UP001200034">
    <property type="component" value="Unassembled WGS sequence"/>
</dbReference>
<evidence type="ECO:0000313" key="2">
    <source>
        <dbReference type="EMBL" id="KAH8387105.1"/>
    </source>
</evidence>
<dbReference type="CDD" id="cd06847">
    <property type="entry name" value="HFD_SUPT7L"/>
    <property type="match status" value="1"/>
</dbReference>
<dbReference type="EMBL" id="JAJJHW010000095">
    <property type="protein sequence ID" value="KAH8387105.1"/>
    <property type="molecule type" value="Genomic_DNA"/>
</dbReference>
<feature type="compositionally biased region" description="Low complexity" evidence="1">
    <location>
        <begin position="274"/>
        <end position="288"/>
    </location>
</feature>